<proteinExistence type="predicted"/>
<dbReference type="AlphaFoldDB" id="A0A7S1K0E4"/>
<accession>A0A7S1K0E4</accession>
<dbReference type="EMBL" id="HBGB01025540">
    <property type="protein sequence ID" value="CAD9059766.1"/>
    <property type="molecule type" value="Transcribed_RNA"/>
</dbReference>
<protein>
    <submittedName>
        <fullName evidence="1">Uncharacterized protein</fullName>
    </submittedName>
</protein>
<evidence type="ECO:0000313" key="1">
    <source>
        <dbReference type="EMBL" id="CAD9059766.1"/>
    </source>
</evidence>
<reference evidence="1" key="1">
    <citation type="submission" date="2021-01" db="EMBL/GenBank/DDBJ databases">
        <authorList>
            <person name="Corre E."/>
            <person name="Pelletier E."/>
            <person name="Niang G."/>
            <person name="Scheremetjew M."/>
            <person name="Finn R."/>
            <person name="Kale V."/>
            <person name="Holt S."/>
            <person name="Cochrane G."/>
            <person name="Meng A."/>
            <person name="Brown T."/>
            <person name="Cohen L."/>
        </authorList>
    </citation>
    <scope>NUCLEOTIDE SEQUENCE</scope>
    <source>
        <strain evidence="1">CCMP3346</strain>
    </source>
</reference>
<sequence length="204" mass="22300">MHPDPLRPPSRPMAAMESRISCCVTLAFLAVMVPWLTAHSPSTGRSNTLIGVGAAFLRPSVRTMPCAARWHRGMSQPPDMLRSIQRAASTRSGGAQGQLTKWVTLEEVDNSTIIYTPVTVPADAKVGALCREVKASRHYPAGYINPGNVLLQNRSISVADTVAEAFKDVGDNGRNPIRFYIKRAPRPVRWALLFPIGLPVPIYD</sequence>
<organism evidence="1">
    <name type="scientific">Vitrella brassicaformis</name>
    <dbReference type="NCBI Taxonomy" id="1169539"/>
    <lineage>
        <taxon>Eukaryota</taxon>
        <taxon>Sar</taxon>
        <taxon>Alveolata</taxon>
        <taxon>Colpodellida</taxon>
        <taxon>Vitrellaceae</taxon>
        <taxon>Vitrella</taxon>
    </lineage>
</organism>
<name>A0A7S1K0E4_9ALVE</name>
<gene>
    <name evidence="1" type="ORF">VBRA1451_LOCUS14836</name>
</gene>